<comment type="catalytic activity">
    <reaction evidence="10 12">
        <text>tRNA(Sec) + L-serine + ATP = L-seryl-tRNA(Sec) + AMP + diphosphate + H(+)</text>
        <dbReference type="Rhea" id="RHEA:42580"/>
        <dbReference type="Rhea" id="RHEA-COMP:9742"/>
        <dbReference type="Rhea" id="RHEA-COMP:10128"/>
        <dbReference type="ChEBI" id="CHEBI:15378"/>
        <dbReference type="ChEBI" id="CHEBI:30616"/>
        <dbReference type="ChEBI" id="CHEBI:33019"/>
        <dbReference type="ChEBI" id="CHEBI:33384"/>
        <dbReference type="ChEBI" id="CHEBI:78442"/>
        <dbReference type="ChEBI" id="CHEBI:78533"/>
        <dbReference type="ChEBI" id="CHEBI:456215"/>
        <dbReference type="EC" id="6.1.1.11"/>
    </reaction>
</comment>
<keyword evidence="5 12" id="KW-0436">Ligase</keyword>
<dbReference type="CDD" id="cd00770">
    <property type="entry name" value="SerRS_core"/>
    <property type="match status" value="1"/>
</dbReference>
<evidence type="ECO:0000256" key="1">
    <source>
        <dbReference type="ARBA" id="ARBA00004496"/>
    </source>
</evidence>
<dbReference type="GO" id="GO:0006434">
    <property type="term" value="P:seryl-tRNA aminoacylation"/>
    <property type="evidence" value="ECO:0007669"/>
    <property type="project" value="UniProtKB-UniRule"/>
</dbReference>
<comment type="pathway">
    <text evidence="2 12">Aminoacyl-tRNA biosynthesis; selenocysteinyl-tRNA(Sec) biosynthesis; L-seryl-tRNA(Sec) from L-serine and tRNA(Sec): step 1/1.</text>
</comment>
<evidence type="ECO:0000256" key="2">
    <source>
        <dbReference type="ARBA" id="ARBA00005045"/>
    </source>
</evidence>
<reference evidence="17 18" key="1">
    <citation type="journal article" date="2016" name="Nat. Commun.">
        <title>Thousands of microbial genomes shed light on interconnected biogeochemical processes in an aquifer system.</title>
        <authorList>
            <person name="Anantharaman K."/>
            <person name="Brown C.T."/>
            <person name="Hug L.A."/>
            <person name="Sharon I."/>
            <person name="Castelle C.J."/>
            <person name="Probst A.J."/>
            <person name="Thomas B.C."/>
            <person name="Singh A."/>
            <person name="Wilkins M.J."/>
            <person name="Karaoz U."/>
            <person name="Brodie E.L."/>
            <person name="Williams K.H."/>
            <person name="Hubbard S.S."/>
            <person name="Banfield J.F."/>
        </authorList>
    </citation>
    <scope>NUCLEOTIDE SEQUENCE [LARGE SCALE GENOMIC DNA]</scope>
</reference>
<comment type="subcellular location">
    <subcellularLocation>
        <location evidence="1 12">Cytoplasm</location>
    </subcellularLocation>
</comment>
<evidence type="ECO:0000256" key="12">
    <source>
        <dbReference type="HAMAP-Rule" id="MF_00176"/>
    </source>
</evidence>
<dbReference type="Proteomes" id="UP000176951">
    <property type="component" value="Unassembled WGS sequence"/>
</dbReference>
<evidence type="ECO:0000313" key="18">
    <source>
        <dbReference type="Proteomes" id="UP000176951"/>
    </source>
</evidence>
<name>A0A1G2PUF4_9BACT</name>
<feature type="binding site" evidence="12 14">
    <location>
        <begin position="340"/>
        <end position="343"/>
    </location>
    <ligand>
        <name>ATP</name>
        <dbReference type="ChEBI" id="CHEBI:30616"/>
    </ligand>
</feature>
<dbReference type="InterPro" id="IPR002317">
    <property type="entry name" value="Ser-tRNA-ligase_type_1"/>
</dbReference>
<dbReference type="SUPFAM" id="SSF46589">
    <property type="entry name" value="tRNA-binding arm"/>
    <property type="match status" value="1"/>
</dbReference>
<evidence type="ECO:0000256" key="8">
    <source>
        <dbReference type="ARBA" id="ARBA00022917"/>
    </source>
</evidence>
<dbReference type="InterPro" id="IPR042103">
    <property type="entry name" value="SerRS_1_N_sf"/>
</dbReference>
<dbReference type="GO" id="GO:0016260">
    <property type="term" value="P:selenocysteine biosynthetic process"/>
    <property type="evidence" value="ECO:0007669"/>
    <property type="project" value="UniProtKB-UniRule"/>
</dbReference>
<sequence>MLDIKLIRENQDLVKDAILKKGVKVDLENIIVLDRQKREILSEVEQLRAWQKKEGSAEAREAMQEIKNNIKQKEEMLDKIEQELSVLLLELPNIPSADVPEGKDENDNVVIREKGNKRGFSFKPRSYIELAELHQLIDTERAAKISGSRFGYLLREAALIEMALVRYAYDQLLEENFIPVIPPVMVKPDIYRGMGRLTKAQEEERYYLPADDLYLVGSSEHTIGPMHADEVLDTKIMPLRYVGFSTCFRREAGSYGKDTKGILRVHQFDKVEMFVFTTPDQSYAELENLVSFQEKLYTGLGIPYRVVSICKGDMGFTDAKQYDVEAWLPGQNEGLGQYRETHSASNTTDFQARGENIKYRNAEGKLEYVHMLNATALAMGRTIIALLENYQEEDGSITMPEALVPYLGFNKIV</sequence>
<gene>
    <name evidence="12" type="primary">serS</name>
    <name evidence="17" type="ORF">A3A97_00845</name>
</gene>
<dbReference type="InterPro" id="IPR002314">
    <property type="entry name" value="aa-tRNA-synt_IIb"/>
</dbReference>
<evidence type="ECO:0000256" key="7">
    <source>
        <dbReference type="ARBA" id="ARBA00022840"/>
    </source>
</evidence>
<dbReference type="Gene3D" id="3.30.930.10">
    <property type="entry name" value="Bira Bifunctional Protein, Domain 2"/>
    <property type="match status" value="1"/>
</dbReference>
<dbReference type="EMBL" id="MHSW01000023">
    <property type="protein sequence ID" value="OHA51379.1"/>
    <property type="molecule type" value="Genomic_DNA"/>
</dbReference>
<dbReference type="UniPathway" id="UPA00906">
    <property type="reaction ID" value="UER00895"/>
</dbReference>
<dbReference type="HAMAP" id="MF_00176">
    <property type="entry name" value="Ser_tRNA_synth_type1"/>
    <property type="match status" value="1"/>
</dbReference>
<dbReference type="PANTHER" id="PTHR43697">
    <property type="entry name" value="SERYL-TRNA SYNTHETASE"/>
    <property type="match status" value="1"/>
</dbReference>
<dbReference type="AlphaFoldDB" id="A0A1G2PUF4"/>
<evidence type="ECO:0000256" key="13">
    <source>
        <dbReference type="PIRSR" id="PIRSR001529-1"/>
    </source>
</evidence>
<evidence type="ECO:0000256" key="9">
    <source>
        <dbReference type="ARBA" id="ARBA00023146"/>
    </source>
</evidence>
<dbReference type="Pfam" id="PF00587">
    <property type="entry name" value="tRNA-synt_2b"/>
    <property type="match status" value="1"/>
</dbReference>
<dbReference type="PROSITE" id="PS50862">
    <property type="entry name" value="AA_TRNA_LIGASE_II"/>
    <property type="match status" value="1"/>
</dbReference>
<dbReference type="SUPFAM" id="SSF55681">
    <property type="entry name" value="Class II aaRS and biotin synthetases"/>
    <property type="match status" value="1"/>
</dbReference>
<evidence type="ECO:0000256" key="4">
    <source>
        <dbReference type="ARBA" id="ARBA00022490"/>
    </source>
</evidence>
<feature type="domain" description="Aminoacyl-transfer RNA synthetases class-II family profile" evidence="16">
    <location>
        <begin position="164"/>
        <end position="400"/>
    </location>
</feature>
<dbReference type="NCBIfam" id="TIGR00414">
    <property type="entry name" value="serS"/>
    <property type="match status" value="1"/>
</dbReference>
<dbReference type="InterPro" id="IPR006195">
    <property type="entry name" value="aa-tRNA-synth_II"/>
</dbReference>
<dbReference type="EC" id="6.1.1.11" evidence="12"/>
<evidence type="ECO:0000256" key="6">
    <source>
        <dbReference type="ARBA" id="ARBA00022741"/>
    </source>
</evidence>
<keyword evidence="7 12" id="KW-0067">ATP-binding</keyword>
<evidence type="ECO:0000256" key="10">
    <source>
        <dbReference type="ARBA" id="ARBA00047929"/>
    </source>
</evidence>
<evidence type="ECO:0000259" key="16">
    <source>
        <dbReference type="PROSITE" id="PS50862"/>
    </source>
</evidence>
<dbReference type="Gene3D" id="1.10.287.40">
    <property type="entry name" value="Serine-tRNA synthetase, tRNA binding domain"/>
    <property type="match status" value="1"/>
</dbReference>
<feature type="binding site" evidence="14">
    <location>
        <begin position="265"/>
        <end position="268"/>
    </location>
    <ligand>
        <name>ATP</name>
        <dbReference type="ChEBI" id="CHEBI:30616"/>
    </ligand>
</feature>
<comment type="subunit">
    <text evidence="12">Homodimer. The tRNA molecule binds across the dimer.</text>
</comment>
<protein>
    <recommendedName>
        <fullName evidence="12">Serine--tRNA ligase</fullName>
        <ecNumber evidence="12">6.1.1.11</ecNumber>
    </recommendedName>
    <alternativeName>
        <fullName evidence="12">Seryl-tRNA synthetase</fullName>
        <shortName evidence="12">SerRS</shortName>
    </alternativeName>
    <alternativeName>
        <fullName evidence="12">Seryl-tRNA(Ser/Sec) synthetase</fullName>
    </alternativeName>
</protein>
<evidence type="ECO:0000256" key="11">
    <source>
        <dbReference type="ARBA" id="ARBA00048823"/>
    </source>
</evidence>
<keyword evidence="9 12" id="KW-0030">Aminoacyl-tRNA synthetase</keyword>
<dbReference type="GO" id="GO:0005524">
    <property type="term" value="F:ATP binding"/>
    <property type="evidence" value="ECO:0007669"/>
    <property type="project" value="UniProtKB-UniRule"/>
</dbReference>
<feature type="binding site" evidence="13">
    <location>
        <position position="249"/>
    </location>
    <ligand>
        <name>L-serine</name>
        <dbReference type="ChEBI" id="CHEBI:33384"/>
    </ligand>
</feature>
<feature type="coiled-coil region" evidence="15">
    <location>
        <begin position="33"/>
        <end position="90"/>
    </location>
</feature>
<evidence type="ECO:0000256" key="15">
    <source>
        <dbReference type="SAM" id="Coils"/>
    </source>
</evidence>
<dbReference type="PIRSF" id="PIRSF001529">
    <property type="entry name" value="Ser-tRNA-synth_IIa"/>
    <property type="match status" value="1"/>
</dbReference>
<dbReference type="InterPro" id="IPR010978">
    <property type="entry name" value="tRNA-bd_arm"/>
</dbReference>
<evidence type="ECO:0000313" key="17">
    <source>
        <dbReference type="EMBL" id="OHA51379.1"/>
    </source>
</evidence>
<dbReference type="PRINTS" id="PR00981">
    <property type="entry name" value="TRNASYNTHSER"/>
</dbReference>
<comment type="caution">
    <text evidence="12">Lacks conserved residue(s) required for the propagation of feature annotation.</text>
</comment>
<feature type="binding site" evidence="12 14">
    <location>
        <begin position="249"/>
        <end position="251"/>
    </location>
    <ligand>
        <name>ATP</name>
        <dbReference type="ChEBI" id="CHEBI:30616"/>
    </ligand>
</feature>
<proteinExistence type="inferred from homology"/>
<dbReference type="InterPro" id="IPR033729">
    <property type="entry name" value="SerRS_core"/>
</dbReference>
<keyword evidence="15" id="KW-0175">Coiled coil</keyword>
<feature type="binding site" evidence="12 13">
    <location>
        <position position="272"/>
    </location>
    <ligand>
        <name>L-serine</name>
        <dbReference type="ChEBI" id="CHEBI:33384"/>
    </ligand>
</feature>
<keyword evidence="4 12" id="KW-0963">Cytoplasm</keyword>
<dbReference type="InterPro" id="IPR015866">
    <property type="entry name" value="Ser-tRNA-synth_1_N"/>
</dbReference>
<comment type="function">
    <text evidence="12">Catalyzes the attachment of serine to tRNA(Ser). Is also able to aminoacylate tRNA(Sec) with serine, to form the misacylated tRNA L-seryl-tRNA(Sec), which will be further converted into selenocysteinyl-tRNA(Sec).</text>
</comment>
<keyword evidence="8 12" id="KW-0648">Protein biosynthesis</keyword>
<feature type="site" description="Important for serine binding" evidence="13">
    <location>
        <position position="375"/>
    </location>
</feature>
<evidence type="ECO:0000256" key="14">
    <source>
        <dbReference type="PIRSR" id="PIRSR001529-2"/>
    </source>
</evidence>
<dbReference type="InterPro" id="IPR045864">
    <property type="entry name" value="aa-tRNA-synth_II/BPL/LPL"/>
</dbReference>
<evidence type="ECO:0000256" key="3">
    <source>
        <dbReference type="ARBA" id="ARBA00010728"/>
    </source>
</evidence>
<feature type="binding site" evidence="12">
    <location>
        <position position="265"/>
    </location>
    <ligand>
        <name>ATP</name>
        <dbReference type="ChEBI" id="CHEBI:30616"/>
    </ligand>
</feature>
<comment type="caution">
    <text evidence="17">The sequence shown here is derived from an EMBL/GenBank/DDBJ whole genome shotgun (WGS) entry which is preliminary data.</text>
</comment>
<dbReference type="Pfam" id="PF02403">
    <property type="entry name" value="Seryl_tRNA_N"/>
    <property type="match status" value="1"/>
</dbReference>
<feature type="binding site" evidence="12">
    <location>
        <position position="375"/>
    </location>
    <ligand>
        <name>L-serine</name>
        <dbReference type="ChEBI" id="CHEBI:33384"/>
    </ligand>
</feature>
<comment type="catalytic activity">
    <reaction evidence="11 12">
        <text>tRNA(Ser) + L-serine + ATP = L-seryl-tRNA(Ser) + AMP + diphosphate + H(+)</text>
        <dbReference type="Rhea" id="RHEA:12292"/>
        <dbReference type="Rhea" id="RHEA-COMP:9669"/>
        <dbReference type="Rhea" id="RHEA-COMP:9703"/>
        <dbReference type="ChEBI" id="CHEBI:15378"/>
        <dbReference type="ChEBI" id="CHEBI:30616"/>
        <dbReference type="ChEBI" id="CHEBI:33019"/>
        <dbReference type="ChEBI" id="CHEBI:33384"/>
        <dbReference type="ChEBI" id="CHEBI:78442"/>
        <dbReference type="ChEBI" id="CHEBI:78533"/>
        <dbReference type="ChEBI" id="CHEBI:456215"/>
        <dbReference type="EC" id="6.1.1.11"/>
    </reaction>
</comment>
<keyword evidence="6 12" id="KW-0547">Nucleotide-binding</keyword>
<dbReference type="PANTHER" id="PTHR43697:SF1">
    <property type="entry name" value="SERINE--TRNA LIGASE"/>
    <property type="match status" value="1"/>
</dbReference>
<dbReference type="GO" id="GO:0005737">
    <property type="term" value="C:cytoplasm"/>
    <property type="evidence" value="ECO:0007669"/>
    <property type="project" value="UniProtKB-SubCell"/>
</dbReference>
<comment type="similarity">
    <text evidence="3 12">Belongs to the class-II aminoacyl-tRNA synthetase family. Type-1 seryl-tRNA synthetase subfamily.</text>
</comment>
<comment type="domain">
    <text evidence="12">Consists of two distinct domains, a catalytic core and a N-terminal extension that is involved in tRNA binding.</text>
</comment>
<accession>A0A1G2PUF4</accession>
<organism evidence="17 18">
    <name type="scientific">Candidatus Terrybacteria bacterium RIFCSPLOWO2_01_FULL_40_23</name>
    <dbReference type="NCBI Taxonomy" id="1802366"/>
    <lineage>
        <taxon>Bacteria</taxon>
        <taxon>Candidatus Terryibacteriota</taxon>
    </lineage>
</organism>
<feature type="binding site" evidence="13">
    <location>
        <position position="373"/>
    </location>
    <ligand>
        <name>L-serine</name>
        <dbReference type="ChEBI" id="CHEBI:33384"/>
    </ligand>
</feature>
<dbReference type="GO" id="GO:0004828">
    <property type="term" value="F:serine-tRNA ligase activity"/>
    <property type="evidence" value="ECO:0007669"/>
    <property type="project" value="UniProtKB-UniRule"/>
</dbReference>
<evidence type="ECO:0000256" key="5">
    <source>
        <dbReference type="ARBA" id="ARBA00022598"/>
    </source>
</evidence>